<comment type="caution">
    <text evidence="1">The sequence shown here is derived from an EMBL/GenBank/DDBJ whole genome shotgun (WGS) entry which is preliminary data.</text>
</comment>
<dbReference type="EMBL" id="MFFM01000028">
    <property type="protein sequence ID" value="OGF12935.1"/>
    <property type="molecule type" value="Genomic_DNA"/>
</dbReference>
<dbReference type="AlphaFoldDB" id="A0A1F5REQ5"/>
<reference evidence="1 2" key="1">
    <citation type="journal article" date="2016" name="Nat. Commun.">
        <title>Thousands of microbial genomes shed light on interconnected biogeochemical processes in an aquifer system.</title>
        <authorList>
            <person name="Anantharaman K."/>
            <person name="Brown C.T."/>
            <person name="Hug L.A."/>
            <person name="Sharon I."/>
            <person name="Castelle C.J."/>
            <person name="Probst A.J."/>
            <person name="Thomas B.C."/>
            <person name="Singh A."/>
            <person name="Wilkins M.J."/>
            <person name="Karaoz U."/>
            <person name="Brodie E.L."/>
            <person name="Williams K.H."/>
            <person name="Hubbard S.S."/>
            <person name="Banfield J.F."/>
        </authorList>
    </citation>
    <scope>NUCLEOTIDE SEQUENCE [LARGE SCALE GENOMIC DNA]</scope>
</reference>
<evidence type="ECO:0000313" key="1">
    <source>
        <dbReference type="EMBL" id="OGF12935.1"/>
    </source>
</evidence>
<dbReference type="Proteomes" id="UP000177230">
    <property type="component" value="Unassembled WGS sequence"/>
</dbReference>
<sequence length="623" mass="70108">MKLAQIFPYLSHLSLTPRQIAGFNRMITRGTAYAGRLTAQERAILIRLLREEDVLPGMSHVITEKVSAEKGHTDLPSLLFGVLAPDWAGLADACLGTVHEAGLNIAYTHGFILRRNREKLGVVLMEVELPPHLTQKALDIARAKIQERLSIIASEDAAKRTLQRQEARRLYAFTTVTDLLRGKLSADDLKEIMGDSGEALKFFMSRHESYINQRTLGSIADQILGNYVMKKNIRSGHSSLEISFQQVTYNSKTLTGVTVITKEQSITFERLMRLINELVSQNHRYDDYAYFTADKLSVFHVEMTNQQDQPIIPDLQDKLAEAIRVIPSQKETLGPTPGVELIRRKIVPLMIDEEKDIKIPQGYIHPHAPDHFKAIIVASGNDKGFGLEVVGALTSVPGFSAAMPDKPNIMTNIQNGKEHQQEISIIDIWIDRRTLFGIKRENWNDEEIYNRIEQAIKTIPGFGPKLRIFDRTSRALRQMRLKAVSELAEKLNIPGDQIKSLFYSIGDRCLLNPEITNDAIFAQVKLEYQAHNRLLSGRPISVIFEEMKLTDNDPSFTALAVAFRYNQDRLKGIFEAVKKYQANSVCRTDFEDITLLLFNLSSGSAPLKTAEIADLTSVLEGLA</sequence>
<protein>
    <submittedName>
        <fullName evidence="1">Uncharacterized protein</fullName>
    </submittedName>
</protein>
<organism evidence="1 2">
    <name type="scientific">Candidatus Edwardsbacteria bacterium GWF2_54_11</name>
    <dbReference type="NCBI Taxonomy" id="1817851"/>
    <lineage>
        <taxon>Bacteria</taxon>
        <taxon>Candidatus Edwardsiibacteriota</taxon>
    </lineage>
</organism>
<name>A0A1F5REQ5_9BACT</name>
<gene>
    <name evidence="1" type="ORF">A2024_11965</name>
</gene>
<evidence type="ECO:0000313" key="2">
    <source>
        <dbReference type="Proteomes" id="UP000177230"/>
    </source>
</evidence>
<proteinExistence type="predicted"/>
<accession>A0A1F5REQ5</accession>